<dbReference type="EMBL" id="AP028213">
    <property type="protein sequence ID" value="BEI89924.1"/>
    <property type="molecule type" value="Genomic_DNA"/>
</dbReference>
<dbReference type="GeneID" id="85493795"/>
<feature type="compositionally biased region" description="Basic and acidic residues" evidence="1">
    <location>
        <begin position="27"/>
        <end position="41"/>
    </location>
</feature>
<evidence type="ECO:0000313" key="3">
    <source>
        <dbReference type="EMBL" id="BEI89924.1"/>
    </source>
</evidence>
<dbReference type="Proteomes" id="UP001233271">
    <property type="component" value="Chromosome 2"/>
</dbReference>
<dbReference type="KEGG" id="ccac:CcaHIS019_0212860"/>
<keyword evidence="2" id="KW-0812">Transmembrane</keyword>
<dbReference type="RefSeq" id="XP_060455190.1">
    <property type="nucleotide sequence ID" value="XM_060598392.1"/>
</dbReference>
<sequence>MPEKVTASDTTLKVVPIPPSLTPPSEGKSKPKSVEEQRKHLKESVRQLMEALITFDTALDSPEPPTSVELIAGLGALALVIYIVCSVFFISLAITDRGMYLRFT</sequence>
<dbReference type="AlphaFoldDB" id="A0AA48I5B6"/>
<gene>
    <name evidence="3" type="ORF">CcaverHIS019_0212860</name>
</gene>
<feature type="region of interest" description="Disordered" evidence="1">
    <location>
        <begin position="1"/>
        <end position="41"/>
    </location>
</feature>
<proteinExistence type="predicted"/>
<feature type="transmembrane region" description="Helical" evidence="2">
    <location>
        <begin position="70"/>
        <end position="94"/>
    </location>
</feature>
<evidence type="ECO:0000256" key="1">
    <source>
        <dbReference type="SAM" id="MobiDB-lite"/>
    </source>
</evidence>
<name>A0AA48I5B6_9TREE</name>
<organism evidence="3 4">
    <name type="scientific">Cutaneotrichosporon cavernicola</name>
    <dbReference type="NCBI Taxonomy" id="279322"/>
    <lineage>
        <taxon>Eukaryota</taxon>
        <taxon>Fungi</taxon>
        <taxon>Dikarya</taxon>
        <taxon>Basidiomycota</taxon>
        <taxon>Agaricomycotina</taxon>
        <taxon>Tremellomycetes</taxon>
        <taxon>Trichosporonales</taxon>
        <taxon>Trichosporonaceae</taxon>
        <taxon>Cutaneotrichosporon</taxon>
    </lineage>
</organism>
<accession>A0AA48I5B6</accession>
<keyword evidence="4" id="KW-1185">Reference proteome</keyword>
<keyword evidence="2" id="KW-1133">Transmembrane helix</keyword>
<evidence type="ECO:0000256" key="2">
    <source>
        <dbReference type="SAM" id="Phobius"/>
    </source>
</evidence>
<evidence type="ECO:0000313" key="4">
    <source>
        <dbReference type="Proteomes" id="UP001233271"/>
    </source>
</evidence>
<reference evidence="3" key="1">
    <citation type="journal article" date="2023" name="BMC Genomics">
        <title>Chromosome-level genome assemblies of Cutaneotrichosporon spp. (Trichosporonales, Basidiomycota) reveal imbalanced evolution between nucleotide sequences and chromosome synteny.</title>
        <authorList>
            <person name="Kobayashi Y."/>
            <person name="Kayamori A."/>
            <person name="Aoki K."/>
            <person name="Shiwa Y."/>
            <person name="Matsutani M."/>
            <person name="Fujita N."/>
            <person name="Sugita T."/>
            <person name="Iwasaki W."/>
            <person name="Tanaka N."/>
            <person name="Takashima M."/>
        </authorList>
    </citation>
    <scope>NUCLEOTIDE SEQUENCE</scope>
    <source>
        <strain evidence="3">HIS019</strain>
    </source>
</reference>
<keyword evidence="2" id="KW-0472">Membrane</keyword>
<protein>
    <submittedName>
        <fullName evidence="3">Uncharacterized protein</fullName>
    </submittedName>
</protein>